<dbReference type="Gene3D" id="3.30.40.10">
    <property type="entry name" value="Zinc/RING finger domain, C3HC4 (zinc finger)"/>
    <property type="match status" value="1"/>
</dbReference>
<reference evidence="7" key="1">
    <citation type="submission" date="2021-04" db="EMBL/GenBank/DDBJ databases">
        <authorList>
            <consortium name="Molecular Ecology Group"/>
        </authorList>
    </citation>
    <scope>NUCLEOTIDE SEQUENCE</scope>
</reference>
<feature type="compositionally biased region" description="Basic residues" evidence="5">
    <location>
        <begin position="65"/>
        <end position="77"/>
    </location>
</feature>
<dbReference type="SUPFAM" id="SSF57850">
    <property type="entry name" value="RING/U-box"/>
    <property type="match status" value="1"/>
</dbReference>
<feature type="domain" description="RING-type" evidence="6">
    <location>
        <begin position="215"/>
        <end position="260"/>
    </location>
</feature>
<feature type="compositionally biased region" description="Basic residues" evidence="5">
    <location>
        <begin position="137"/>
        <end position="155"/>
    </location>
</feature>
<dbReference type="PROSITE" id="PS50089">
    <property type="entry name" value="ZF_RING_2"/>
    <property type="match status" value="1"/>
</dbReference>
<protein>
    <recommendedName>
        <fullName evidence="6">RING-type domain-containing protein</fullName>
    </recommendedName>
</protein>
<evidence type="ECO:0000256" key="1">
    <source>
        <dbReference type="ARBA" id="ARBA00022723"/>
    </source>
</evidence>
<gene>
    <name evidence="7" type="ORF">CUNI_LOCUS16430</name>
</gene>
<feature type="region of interest" description="Disordered" evidence="5">
    <location>
        <begin position="51"/>
        <end position="78"/>
    </location>
</feature>
<dbReference type="PANTHER" id="PTHR23041:SF78">
    <property type="entry name" value="E3 UBIQUITIN-PROTEIN LIGASE RNF4"/>
    <property type="match status" value="1"/>
</dbReference>
<comment type="caution">
    <text evidence="7">The sequence shown here is derived from an EMBL/GenBank/DDBJ whole genome shotgun (WGS) entry which is preliminary data.</text>
</comment>
<evidence type="ECO:0000313" key="8">
    <source>
        <dbReference type="Proteomes" id="UP000678393"/>
    </source>
</evidence>
<dbReference type="PROSITE" id="PS00518">
    <property type="entry name" value="ZF_RING_1"/>
    <property type="match status" value="1"/>
</dbReference>
<dbReference type="InterPro" id="IPR001841">
    <property type="entry name" value="Znf_RING"/>
</dbReference>
<dbReference type="OrthoDB" id="6105938at2759"/>
<dbReference type="GO" id="GO:0008270">
    <property type="term" value="F:zinc ion binding"/>
    <property type="evidence" value="ECO:0007669"/>
    <property type="project" value="UniProtKB-KW"/>
</dbReference>
<dbReference type="Proteomes" id="UP000678393">
    <property type="component" value="Unassembled WGS sequence"/>
</dbReference>
<keyword evidence="2 4" id="KW-0863">Zinc-finger</keyword>
<dbReference type="AlphaFoldDB" id="A0A8S3ZT26"/>
<dbReference type="InterPro" id="IPR017907">
    <property type="entry name" value="Znf_RING_CS"/>
</dbReference>
<sequence length="273" mass="29982">MFNKADFTTQKSSVVGLKDGEVERDSYLRSPSLQLIILTFRCFNSAGIDKQPSQMASTSTNLGRRGAHRQRQNRRTRNSSIVVNVDDDVSTPIATCIDLTEDTPTTGVIDLTRGGNITVMDSPVVVLTPADGIGPMRRIRGSGRRGRHRSSSRRSIHAELFPSGDGRTPLRSSYVLSSEDSDSDELPDTPIMISESNVAANETIMRSPEGVKISCPVCLDDTKQIQRSGKIVMSTTCGHIFCDQCIKAAITAQHACPTCRKKLYQRNIHPLFI</sequence>
<keyword evidence="3" id="KW-0862">Zinc</keyword>
<feature type="region of interest" description="Disordered" evidence="5">
    <location>
        <begin position="135"/>
        <end position="165"/>
    </location>
</feature>
<dbReference type="Pfam" id="PF13639">
    <property type="entry name" value="zf-RING_2"/>
    <property type="match status" value="1"/>
</dbReference>
<name>A0A8S3ZT26_9EUPU</name>
<evidence type="ECO:0000259" key="6">
    <source>
        <dbReference type="PROSITE" id="PS50089"/>
    </source>
</evidence>
<dbReference type="InterPro" id="IPR047134">
    <property type="entry name" value="RNF4"/>
</dbReference>
<dbReference type="InterPro" id="IPR013083">
    <property type="entry name" value="Znf_RING/FYVE/PHD"/>
</dbReference>
<evidence type="ECO:0000256" key="5">
    <source>
        <dbReference type="SAM" id="MobiDB-lite"/>
    </source>
</evidence>
<evidence type="ECO:0000256" key="3">
    <source>
        <dbReference type="ARBA" id="ARBA00022833"/>
    </source>
</evidence>
<feature type="compositionally biased region" description="Polar residues" evidence="5">
    <location>
        <begin position="51"/>
        <end position="62"/>
    </location>
</feature>
<organism evidence="7 8">
    <name type="scientific">Candidula unifasciata</name>
    <dbReference type="NCBI Taxonomy" id="100452"/>
    <lineage>
        <taxon>Eukaryota</taxon>
        <taxon>Metazoa</taxon>
        <taxon>Spiralia</taxon>
        <taxon>Lophotrochozoa</taxon>
        <taxon>Mollusca</taxon>
        <taxon>Gastropoda</taxon>
        <taxon>Heterobranchia</taxon>
        <taxon>Euthyneura</taxon>
        <taxon>Panpulmonata</taxon>
        <taxon>Eupulmonata</taxon>
        <taxon>Stylommatophora</taxon>
        <taxon>Helicina</taxon>
        <taxon>Helicoidea</taxon>
        <taxon>Geomitridae</taxon>
        <taxon>Candidula</taxon>
    </lineage>
</organism>
<keyword evidence="8" id="KW-1185">Reference proteome</keyword>
<dbReference type="SMART" id="SM00184">
    <property type="entry name" value="RING"/>
    <property type="match status" value="1"/>
</dbReference>
<keyword evidence="1" id="KW-0479">Metal-binding</keyword>
<evidence type="ECO:0000256" key="2">
    <source>
        <dbReference type="ARBA" id="ARBA00022771"/>
    </source>
</evidence>
<evidence type="ECO:0000313" key="7">
    <source>
        <dbReference type="EMBL" id="CAG5130872.1"/>
    </source>
</evidence>
<proteinExistence type="predicted"/>
<dbReference type="EMBL" id="CAJHNH020004323">
    <property type="protein sequence ID" value="CAG5130872.1"/>
    <property type="molecule type" value="Genomic_DNA"/>
</dbReference>
<accession>A0A8S3ZT26</accession>
<dbReference type="PANTHER" id="PTHR23041">
    <property type="entry name" value="RING FINGER DOMAIN-CONTAINING"/>
    <property type="match status" value="1"/>
</dbReference>
<evidence type="ECO:0000256" key="4">
    <source>
        <dbReference type="PROSITE-ProRule" id="PRU00175"/>
    </source>
</evidence>